<dbReference type="EMBL" id="ML738735">
    <property type="protein sequence ID" value="KAE8157095.1"/>
    <property type="molecule type" value="Genomic_DNA"/>
</dbReference>
<sequence length="58" mass="6690">MEKSDHNWNINCLEEPPKLNLSCDQKILSFLFFFNPFALSSFFFSGFAELTPLSGGRR</sequence>
<evidence type="ECO:0000313" key="2">
    <source>
        <dbReference type="EMBL" id="KAE8157095.1"/>
    </source>
</evidence>
<keyword evidence="3" id="KW-1185">Reference proteome</keyword>
<gene>
    <name evidence="2" type="ORF">BDV40DRAFT_279326</name>
</gene>
<name>A0A5N6UEP1_ASPTM</name>
<accession>A0A5N6UEP1</accession>
<dbReference type="AlphaFoldDB" id="A0A5N6UEP1"/>
<keyword evidence="1" id="KW-0812">Transmembrane</keyword>
<reference evidence="2 3" key="1">
    <citation type="submission" date="2019-04" db="EMBL/GenBank/DDBJ databases">
        <title>Friends and foes A comparative genomics study of 23 Aspergillus species from section Flavi.</title>
        <authorList>
            <consortium name="DOE Joint Genome Institute"/>
            <person name="Kjaerbolling I."/>
            <person name="Vesth T."/>
            <person name="Frisvad J.C."/>
            <person name="Nybo J.L."/>
            <person name="Theobald S."/>
            <person name="Kildgaard S."/>
            <person name="Isbrandt T."/>
            <person name="Kuo A."/>
            <person name="Sato A."/>
            <person name="Lyhne E.K."/>
            <person name="Kogle M.E."/>
            <person name="Wiebenga A."/>
            <person name="Kun R.S."/>
            <person name="Lubbers R.J."/>
            <person name="Makela M.R."/>
            <person name="Barry K."/>
            <person name="Chovatia M."/>
            <person name="Clum A."/>
            <person name="Daum C."/>
            <person name="Haridas S."/>
            <person name="He G."/>
            <person name="LaButti K."/>
            <person name="Lipzen A."/>
            <person name="Mondo S."/>
            <person name="Riley R."/>
            <person name="Salamov A."/>
            <person name="Simmons B.A."/>
            <person name="Magnuson J.K."/>
            <person name="Henrissat B."/>
            <person name="Mortensen U.H."/>
            <person name="Larsen T.O."/>
            <person name="Devries R.P."/>
            <person name="Grigoriev I.V."/>
            <person name="Machida M."/>
            <person name="Baker S.E."/>
            <person name="Andersen M.R."/>
        </authorList>
    </citation>
    <scope>NUCLEOTIDE SEQUENCE [LARGE SCALE GENOMIC DNA]</scope>
    <source>
        <strain evidence="2 3">CBS 117626</strain>
    </source>
</reference>
<dbReference type="Proteomes" id="UP000326950">
    <property type="component" value="Unassembled WGS sequence"/>
</dbReference>
<evidence type="ECO:0000313" key="3">
    <source>
        <dbReference type="Proteomes" id="UP000326950"/>
    </source>
</evidence>
<feature type="transmembrane region" description="Helical" evidence="1">
    <location>
        <begin position="27"/>
        <end position="48"/>
    </location>
</feature>
<evidence type="ECO:0000256" key="1">
    <source>
        <dbReference type="SAM" id="Phobius"/>
    </source>
</evidence>
<keyword evidence="1" id="KW-1133">Transmembrane helix</keyword>
<protein>
    <submittedName>
        <fullName evidence="2">Uncharacterized protein</fullName>
    </submittedName>
</protein>
<proteinExistence type="predicted"/>
<organism evidence="2 3">
    <name type="scientific">Aspergillus tamarii</name>
    <dbReference type="NCBI Taxonomy" id="41984"/>
    <lineage>
        <taxon>Eukaryota</taxon>
        <taxon>Fungi</taxon>
        <taxon>Dikarya</taxon>
        <taxon>Ascomycota</taxon>
        <taxon>Pezizomycotina</taxon>
        <taxon>Eurotiomycetes</taxon>
        <taxon>Eurotiomycetidae</taxon>
        <taxon>Eurotiales</taxon>
        <taxon>Aspergillaceae</taxon>
        <taxon>Aspergillus</taxon>
        <taxon>Aspergillus subgen. Circumdati</taxon>
    </lineage>
</organism>
<keyword evidence="1" id="KW-0472">Membrane</keyword>